<dbReference type="OrthoDB" id="3709982at2759"/>
<gene>
    <name evidence="2" type="ORF">AOQ84DRAFT_304589</name>
</gene>
<feature type="compositionally biased region" description="Polar residues" evidence="1">
    <location>
        <begin position="115"/>
        <end position="127"/>
    </location>
</feature>
<evidence type="ECO:0000313" key="3">
    <source>
        <dbReference type="Proteomes" id="UP000250140"/>
    </source>
</evidence>
<feature type="region of interest" description="Disordered" evidence="1">
    <location>
        <begin position="115"/>
        <end position="143"/>
    </location>
</feature>
<keyword evidence="3" id="KW-1185">Reference proteome</keyword>
<name>A0A8E2EQJ6_9PEZI</name>
<proteinExistence type="predicted"/>
<dbReference type="AlphaFoldDB" id="A0A8E2EQJ6"/>
<evidence type="ECO:0000313" key="2">
    <source>
        <dbReference type="EMBL" id="OCL02518.1"/>
    </source>
</evidence>
<dbReference type="Proteomes" id="UP000250140">
    <property type="component" value="Unassembled WGS sequence"/>
</dbReference>
<evidence type="ECO:0000256" key="1">
    <source>
        <dbReference type="SAM" id="MobiDB-lite"/>
    </source>
</evidence>
<dbReference type="EMBL" id="KV750939">
    <property type="protein sequence ID" value="OCL02518.1"/>
    <property type="molecule type" value="Genomic_DNA"/>
</dbReference>
<reference evidence="2 3" key="1">
    <citation type="journal article" date="2016" name="Nat. Commun.">
        <title>Ectomycorrhizal ecology is imprinted in the genome of the dominant symbiotic fungus Cenococcum geophilum.</title>
        <authorList>
            <consortium name="DOE Joint Genome Institute"/>
            <person name="Peter M."/>
            <person name="Kohler A."/>
            <person name="Ohm R.A."/>
            <person name="Kuo A."/>
            <person name="Krutzmann J."/>
            <person name="Morin E."/>
            <person name="Arend M."/>
            <person name="Barry K.W."/>
            <person name="Binder M."/>
            <person name="Choi C."/>
            <person name="Clum A."/>
            <person name="Copeland A."/>
            <person name="Grisel N."/>
            <person name="Haridas S."/>
            <person name="Kipfer T."/>
            <person name="LaButti K."/>
            <person name="Lindquist E."/>
            <person name="Lipzen A."/>
            <person name="Maire R."/>
            <person name="Meier B."/>
            <person name="Mihaltcheva S."/>
            <person name="Molinier V."/>
            <person name="Murat C."/>
            <person name="Poggeler S."/>
            <person name="Quandt C.A."/>
            <person name="Sperisen C."/>
            <person name="Tritt A."/>
            <person name="Tisserant E."/>
            <person name="Crous P.W."/>
            <person name="Henrissat B."/>
            <person name="Nehls U."/>
            <person name="Egli S."/>
            <person name="Spatafora J.W."/>
            <person name="Grigoriev I.V."/>
            <person name="Martin F.M."/>
        </authorList>
    </citation>
    <scope>NUCLEOTIDE SEQUENCE [LARGE SCALE GENOMIC DNA]</scope>
    <source>
        <strain evidence="2 3">CBS 207.34</strain>
    </source>
</reference>
<accession>A0A8E2EQJ6</accession>
<sequence>MSKVTPKRIILKCSQQYFQDQKAMIAAFFHSQGLKTPDNYFSHILYDSSTPSKLYLVLDLHYKEIPNVNLNELELQVFKVLRRKAFTFEDLGELAQNQARPRSLTLGWGTDWSNQKSSPASFLNRQDSPPLDPRLEHRGPMADPSNFGMEAYMAGRHVDL</sequence>
<protein>
    <submittedName>
        <fullName evidence="2">Uncharacterized protein</fullName>
    </submittedName>
</protein>
<organism evidence="2 3">
    <name type="scientific">Glonium stellatum</name>
    <dbReference type="NCBI Taxonomy" id="574774"/>
    <lineage>
        <taxon>Eukaryota</taxon>
        <taxon>Fungi</taxon>
        <taxon>Dikarya</taxon>
        <taxon>Ascomycota</taxon>
        <taxon>Pezizomycotina</taxon>
        <taxon>Dothideomycetes</taxon>
        <taxon>Pleosporomycetidae</taxon>
        <taxon>Gloniales</taxon>
        <taxon>Gloniaceae</taxon>
        <taxon>Glonium</taxon>
    </lineage>
</organism>